<evidence type="ECO:0000256" key="2">
    <source>
        <dbReference type="SAM" id="SignalP"/>
    </source>
</evidence>
<evidence type="ECO:0000313" key="4">
    <source>
        <dbReference type="EMBL" id="SHK43723.1"/>
    </source>
</evidence>
<protein>
    <submittedName>
        <fullName evidence="4">OmpA family protein</fullName>
    </submittedName>
</protein>
<feature type="signal peptide" evidence="2">
    <location>
        <begin position="1"/>
        <end position="19"/>
    </location>
</feature>
<dbReference type="InterPro" id="IPR036737">
    <property type="entry name" value="OmpA-like_sf"/>
</dbReference>
<dbReference type="Proteomes" id="UP000184130">
    <property type="component" value="Unassembled WGS sequence"/>
</dbReference>
<dbReference type="InterPro" id="IPR006665">
    <property type="entry name" value="OmpA-like"/>
</dbReference>
<name>A0A1M6SG49_XYLRU</name>
<sequence>MKKTAILFAVCLTVGTAAAQTPAEDWGSNWFLSVKGGVSAFVGKPVGHGDLFDREKPLLNVSAGKWFTPYVGGRLAFQGLQLKDANMVACNYQNLHVDFLYNLTGHSDGMQKWDIIPYAGCGLIHNSHNGQKPFAISYGLIGRYRLNDRLHLSGELGATTTWQNFDVQGVSNKLGDHLLQASIGLSVTIGKVGWKKGRVHDTELVCDTWQSRDKVLVASEKTTKSYERNNYSGLNSLRKRLANKDWDGISDTTTVDSLADSTATAANKYLHVIKTGKKYIGAPIYFFFKIGTHELTENAQFINIKEVAEVIKKYGLQARIIGAADSETGTPEINERLSAERADYIAGLLKAHGVDESHIQKKHRGGIDSYEPLNGNRNTCVVLYFK</sequence>
<dbReference type="PROSITE" id="PS51123">
    <property type="entry name" value="OMPA_2"/>
    <property type="match status" value="1"/>
</dbReference>
<gene>
    <name evidence="4" type="ORF">SAMN05216463_103175</name>
</gene>
<organism evidence="4 5">
    <name type="scientific">Xylanibacter ruminicola</name>
    <name type="common">Prevotella ruminicola</name>
    <dbReference type="NCBI Taxonomy" id="839"/>
    <lineage>
        <taxon>Bacteria</taxon>
        <taxon>Pseudomonadati</taxon>
        <taxon>Bacteroidota</taxon>
        <taxon>Bacteroidia</taxon>
        <taxon>Bacteroidales</taxon>
        <taxon>Prevotellaceae</taxon>
        <taxon>Xylanibacter</taxon>
    </lineage>
</organism>
<evidence type="ECO:0000259" key="3">
    <source>
        <dbReference type="PROSITE" id="PS51123"/>
    </source>
</evidence>
<dbReference type="RefSeq" id="WP_081373058.1">
    <property type="nucleotide sequence ID" value="NZ_FRBD01000003.1"/>
</dbReference>
<reference evidence="4 5" key="1">
    <citation type="submission" date="2016-11" db="EMBL/GenBank/DDBJ databases">
        <authorList>
            <person name="Jaros S."/>
            <person name="Januszkiewicz K."/>
            <person name="Wedrychowicz H."/>
        </authorList>
    </citation>
    <scope>NUCLEOTIDE SEQUENCE [LARGE SCALE GENOMIC DNA]</scope>
    <source>
        <strain evidence="4 5">KHT3</strain>
    </source>
</reference>
<keyword evidence="1" id="KW-0472">Membrane</keyword>
<dbReference type="Gene3D" id="3.30.1330.60">
    <property type="entry name" value="OmpA-like domain"/>
    <property type="match status" value="1"/>
</dbReference>
<feature type="chain" id="PRO_5013110629" evidence="2">
    <location>
        <begin position="20"/>
        <end position="386"/>
    </location>
</feature>
<dbReference type="GO" id="GO:0016020">
    <property type="term" value="C:membrane"/>
    <property type="evidence" value="ECO:0007669"/>
    <property type="project" value="UniProtKB-UniRule"/>
</dbReference>
<keyword evidence="2" id="KW-0732">Signal</keyword>
<dbReference type="OrthoDB" id="1453138at2"/>
<dbReference type="SUPFAM" id="SSF103088">
    <property type="entry name" value="OmpA-like"/>
    <property type="match status" value="1"/>
</dbReference>
<dbReference type="EMBL" id="FRBD01000003">
    <property type="protein sequence ID" value="SHK43723.1"/>
    <property type="molecule type" value="Genomic_DNA"/>
</dbReference>
<accession>A0A1M6SG49</accession>
<dbReference type="AlphaFoldDB" id="A0A1M6SG49"/>
<dbReference type="Pfam" id="PF00691">
    <property type="entry name" value="OmpA"/>
    <property type="match status" value="1"/>
</dbReference>
<feature type="domain" description="OmpA-like" evidence="3">
    <location>
        <begin position="275"/>
        <end position="386"/>
    </location>
</feature>
<proteinExistence type="predicted"/>
<evidence type="ECO:0000313" key="5">
    <source>
        <dbReference type="Proteomes" id="UP000184130"/>
    </source>
</evidence>
<evidence type="ECO:0000256" key="1">
    <source>
        <dbReference type="PROSITE-ProRule" id="PRU00473"/>
    </source>
</evidence>